<feature type="domain" description="Type VII secretion system protein EccE" evidence="2">
    <location>
        <begin position="271"/>
        <end position="367"/>
    </location>
</feature>
<evidence type="ECO:0000313" key="3">
    <source>
        <dbReference type="EMBL" id="TCP53575.1"/>
    </source>
</evidence>
<evidence type="ECO:0000313" key="4">
    <source>
        <dbReference type="Proteomes" id="UP000294911"/>
    </source>
</evidence>
<keyword evidence="1" id="KW-1133">Transmembrane helix</keyword>
<gene>
    <name evidence="3" type="ORF">EV191_104142</name>
</gene>
<feature type="transmembrane region" description="Helical" evidence="1">
    <location>
        <begin position="84"/>
        <end position="104"/>
    </location>
</feature>
<dbReference type="Pfam" id="PF11203">
    <property type="entry name" value="EccE"/>
    <property type="match status" value="1"/>
</dbReference>
<keyword evidence="1" id="KW-0472">Membrane</keyword>
<evidence type="ECO:0000259" key="2">
    <source>
        <dbReference type="Pfam" id="PF11203"/>
    </source>
</evidence>
<dbReference type="AlphaFoldDB" id="A0A4R2R2B7"/>
<feature type="transmembrane region" description="Helical" evidence="1">
    <location>
        <begin position="110"/>
        <end position="129"/>
    </location>
</feature>
<dbReference type="Proteomes" id="UP000294911">
    <property type="component" value="Unassembled WGS sequence"/>
</dbReference>
<comment type="caution">
    <text evidence="3">The sequence shown here is derived from an EMBL/GenBank/DDBJ whole genome shotgun (WGS) entry which is preliminary data.</text>
</comment>
<evidence type="ECO:0000256" key="1">
    <source>
        <dbReference type="SAM" id="Phobius"/>
    </source>
</evidence>
<reference evidence="3 4" key="1">
    <citation type="submission" date="2019-03" db="EMBL/GenBank/DDBJ databases">
        <title>Genomic Encyclopedia of Type Strains, Phase IV (KMG-IV): sequencing the most valuable type-strain genomes for metagenomic binning, comparative biology and taxonomic classification.</title>
        <authorList>
            <person name="Goeker M."/>
        </authorList>
    </citation>
    <scope>NUCLEOTIDE SEQUENCE [LARGE SCALE GENOMIC DNA]</scope>
    <source>
        <strain evidence="3 4">DSM 45765</strain>
    </source>
</reference>
<organism evidence="3 4">
    <name type="scientific">Tamaricihabitans halophyticus</name>
    <dbReference type="NCBI Taxonomy" id="1262583"/>
    <lineage>
        <taxon>Bacteria</taxon>
        <taxon>Bacillati</taxon>
        <taxon>Actinomycetota</taxon>
        <taxon>Actinomycetes</taxon>
        <taxon>Pseudonocardiales</taxon>
        <taxon>Pseudonocardiaceae</taxon>
        <taxon>Tamaricihabitans</taxon>
    </lineage>
</organism>
<keyword evidence="1" id="KW-0812">Transmembrane</keyword>
<dbReference type="InterPro" id="IPR050051">
    <property type="entry name" value="EccE_dom"/>
</dbReference>
<keyword evidence="4" id="KW-1185">Reference proteome</keyword>
<name>A0A4R2R2B7_9PSEU</name>
<accession>A0A4R2R2B7</accession>
<protein>
    <submittedName>
        <fullName evidence="3">Type VII secretion protein EccE</fullName>
    </submittedName>
</protein>
<proteinExistence type="predicted"/>
<sequence>MVRASKRGSWYDELAGRGGVAGAMYGHVRMDYGQAVSRSFVLLKGSIAWRSYCLPRGKGCAVVTDENLPNSGVWFRRKREPGRLGLVSVARLLVFELIQLTVFFLVVQQLWAMIVGIVLGVLGIVLTFGRWRGRWWTDSFLLWWRFRRRKGSSGERDADPRLTAVRELAPDLVIEDVSGAGDTPLGMGSDGAGWFAVLELTALGEDGIKPPVPFASLARVAAEAEQPGVVMQVVCHVVATDPARPAAEQRAPDPLGSTMPFRAPAATPSREQTLWVAVRLDANAVAESVIDDPDANVDIPSMLAEFTRRVGKVLKRRGIEARTLDSDELLDALTMSCDLVPTDRPVQPTEQWDSWRSGELTHGCFWLRTWPSAENGNTLLAAVTELPSAGGPSRTSLAFALEPGHSGTDLQCLIRLAAPADGYSNACARLVSIAERYGGEVFRLDGEHAAGVYASAPSGGGGR</sequence>
<dbReference type="EMBL" id="SLXQ01000004">
    <property type="protein sequence ID" value="TCP53575.1"/>
    <property type="molecule type" value="Genomic_DNA"/>
</dbReference>